<feature type="chain" id="PRO_5045882149" evidence="2">
    <location>
        <begin position="26"/>
        <end position="408"/>
    </location>
</feature>
<dbReference type="PANTHER" id="PTHR48098:SF1">
    <property type="entry name" value="DIACYLGLYCEROL ACYLTRANSFERASE_MYCOLYLTRANSFERASE AG85A"/>
    <property type="match status" value="1"/>
</dbReference>
<protein>
    <submittedName>
        <fullName evidence="3">S-formylglutathione hydrolase FrmB</fullName>
    </submittedName>
</protein>
<proteinExistence type="predicted"/>
<dbReference type="EMBL" id="JAVDXZ010000001">
    <property type="protein sequence ID" value="MDR7330231.1"/>
    <property type="molecule type" value="Genomic_DNA"/>
</dbReference>
<dbReference type="Gene3D" id="3.40.50.1820">
    <property type="entry name" value="alpha/beta hydrolase"/>
    <property type="match status" value="1"/>
</dbReference>
<gene>
    <name evidence="3" type="ORF">J2S39_001907</name>
</gene>
<dbReference type="Pfam" id="PF00756">
    <property type="entry name" value="Esterase"/>
    <property type="match status" value="1"/>
</dbReference>
<evidence type="ECO:0000256" key="2">
    <source>
        <dbReference type="SAM" id="SignalP"/>
    </source>
</evidence>
<evidence type="ECO:0000313" key="3">
    <source>
        <dbReference type="EMBL" id="MDR7330231.1"/>
    </source>
</evidence>
<comment type="caution">
    <text evidence="3">The sequence shown here is derived from an EMBL/GenBank/DDBJ whole genome shotgun (WGS) entry which is preliminary data.</text>
</comment>
<dbReference type="InterPro" id="IPR050583">
    <property type="entry name" value="Mycobacterial_A85_antigen"/>
</dbReference>
<name>A0ABU1ZZ82_9CORY</name>
<keyword evidence="4" id="KW-1185">Reference proteome</keyword>
<dbReference type="GO" id="GO:0016787">
    <property type="term" value="F:hydrolase activity"/>
    <property type="evidence" value="ECO:0007669"/>
    <property type="project" value="UniProtKB-KW"/>
</dbReference>
<evidence type="ECO:0000256" key="1">
    <source>
        <dbReference type="SAM" id="MobiDB-lite"/>
    </source>
</evidence>
<dbReference type="InterPro" id="IPR000801">
    <property type="entry name" value="Esterase-like"/>
</dbReference>
<dbReference type="SUPFAM" id="SSF53474">
    <property type="entry name" value="alpha/beta-Hydrolases"/>
    <property type="match status" value="1"/>
</dbReference>
<organism evidence="3 4">
    <name type="scientific">Corynebacterium guangdongense</name>
    <dbReference type="NCBI Taxonomy" id="1783348"/>
    <lineage>
        <taxon>Bacteria</taxon>
        <taxon>Bacillati</taxon>
        <taxon>Actinomycetota</taxon>
        <taxon>Actinomycetes</taxon>
        <taxon>Mycobacteriales</taxon>
        <taxon>Corynebacteriaceae</taxon>
        <taxon>Corynebacterium</taxon>
    </lineage>
</organism>
<accession>A0ABU1ZZ82</accession>
<sequence>MSTTRVLAVTLAAVLLAWPSAGAQASTSGDGSALSGEPSATGPSSTGLSSVDTAVTVSSGSSLSSNVALSSVPALVGAILAEGALGSSLFGVPGRGPSSSGPQDVSATFPPELGPAGSGAELRSVEHVTGDLHRFEVYSPSMDRIVRNEILLPGGAANTAARPTFYLLMGADGAHSGWTWARTTDYESFFADRQVNVVTPIGSVSSMQTNWYDADPVLGDNQWGTYLVNELPEIVDTHFHGSGRDAVGGVSMSGGPAFDLAAIAPDRFVAAASYSGCPATEGLFGSSFTRAAVTMNGGTPDNMWGSAFDPAWAAHNPAANLDRLAGTALFVSAAHGIPGEIDNQPSSRPLNPIETASYVCSDWFVDHARSFGHEVDWYPLAEGAHSWGLFEHQMRTSWRTIGPALGVE</sequence>
<keyword evidence="3" id="KW-0378">Hydrolase</keyword>
<dbReference type="PANTHER" id="PTHR48098">
    <property type="entry name" value="ENTEROCHELIN ESTERASE-RELATED"/>
    <property type="match status" value="1"/>
</dbReference>
<feature type="region of interest" description="Disordered" evidence="1">
    <location>
        <begin position="26"/>
        <end position="50"/>
    </location>
</feature>
<reference evidence="3" key="1">
    <citation type="submission" date="2023-07" db="EMBL/GenBank/DDBJ databases">
        <title>Sequencing the genomes of 1000 actinobacteria strains.</title>
        <authorList>
            <person name="Klenk H.-P."/>
        </authorList>
    </citation>
    <scope>NUCLEOTIDE SEQUENCE</scope>
    <source>
        <strain evidence="3">DSM 107476</strain>
    </source>
</reference>
<dbReference type="Proteomes" id="UP001180840">
    <property type="component" value="Unassembled WGS sequence"/>
</dbReference>
<feature type="signal peptide" evidence="2">
    <location>
        <begin position="1"/>
        <end position="25"/>
    </location>
</feature>
<feature type="compositionally biased region" description="Polar residues" evidence="1">
    <location>
        <begin position="41"/>
        <end position="50"/>
    </location>
</feature>
<keyword evidence="2" id="KW-0732">Signal</keyword>
<dbReference type="InterPro" id="IPR029058">
    <property type="entry name" value="AB_hydrolase_fold"/>
</dbReference>
<evidence type="ECO:0000313" key="4">
    <source>
        <dbReference type="Proteomes" id="UP001180840"/>
    </source>
</evidence>
<dbReference type="RefSeq" id="WP_290195722.1">
    <property type="nucleotide sequence ID" value="NZ_CP047654.1"/>
</dbReference>